<reference evidence="3 4" key="1">
    <citation type="submission" date="2017-05" db="EMBL/GenBank/DDBJ databases">
        <authorList>
            <person name="Varghese N."/>
            <person name="Submissions S."/>
        </authorList>
    </citation>
    <scope>NUCLEOTIDE SEQUENCE [LARGE SCALE GENOMIC DNA]</scope>
    <source>
        <strain evidence="3 4">DSM 25457</strain>
    </source>
</reference>
<proteinExistence type="predicted"/>
<evidence type="ECO:0000256" key="2">
    <source>
        <dbReference type="SAM" id="SignalP"/>
    </source>
</evidence>
<feature type="region of interest" description="Disordered" evidence="1">
    <location>
        <begin position="27"/>
        <end position="51"/>
    </location>
</feature>
<organism evidence="3 4">
    <name type="scientific">Neorhodopirellula lusitana</name>
    <dbReference type="NCBI Taxonomy" id="445327"/>
    <lineage>
        <taxon>Bacteria</taxon>
        <taxon>Pseudomonadati</taxon>
        <taxon>Planctomycetota</taxon>
        <taxon>Planctomycetia</taxon>
        <taxon>Pirellulales</taxon>
        <taxon>Pirellulaceae</taxon>
        <taxon>Neorhodopirellula</taxon>
    </lineage>
</organism>
<dbReference type="RefSeq" id="WP_283435229.1">
    <property type="nucleotide sequence ID" value="NZ_CAWLDM010000001.1"/>
</dbReference>
<dbReference type="Proteomes" id="UP001158067">
    <property type="component" value="Unassembled WGS sequence"/>
</dbReference>
<keyword evidence="2" id="KW-0732">Signal</keyword>
<gene>
    <name evidence="3" type="ORF">SAMN06265222_12158</name>
</gene>
<evidence type="ECO:0000313" key="4">
    <source>
        <dbReference type="Proteomes" id="UP001158067"/>
    </source>
</evidence>
<keyword evidence="4" id="KW-1185">Reference proteome</keyword>
<sequence length="391" mass="42108">MLCPRISFAVFLAFVSGFSVTGLAHEGHEHEGHDHDSSTAHAAPDSTNTFQANGKTFRWEHRPELGQQSDKMVAAAKGGLHNNADQDPITQEIVTVVANHGLVTLGPDLKEWTLVEDQDPIFSKRVNAHGTDCFEIDGQSYWAFASTNTQEVIVSKRGKVVGKLTQPKGDEFDNPTVNAYFAAKGKFTPCDVVYLPQGKRLVVVIGYAPGDFALTAELQDGQWVWGPTAWGGKEGKGGLFSTAHGVQVGSDNGQEIVEVASRAHGRIFAFTAGGAQVRMPGSNAGYYVQLPPGSNPCNISHNGQSIFLTLLNPLPKTKTASVMVVEDGKPAGFLTPGSYESLSYMRHMHGFCPVEKDGKLFGIVLSWPNGGENKKGLRNDGQIAIFEAVEQ</sequence>
<protein>
    <submittedName>
        <fullName evidence="3">Uncharacterized protein</fullName>
    </submittedName>
</protein>
<dbReference type="EMBL" id="FXUG01000021">
    <property type="protein sequence ID" value="SMP76503.1"/>
    <property type="molecule type" value="Genomic_DNA"/>
</dbReference>
<feature type="chain" id="PRO_5046406452" evidence="2">
    <location>
        <begin position="25"/>
        <end position="391"/>
    </location>
</feature>
<accession>A0ABY1QPL2</accession>
<evidence type="ECO:0000256" key="1">
    <source>
        <dbReference type="SAM" id="MobiDB-lite"/>
    </source>
</evidence>
<feature type="compositionally biased region" description="Basic and acidic residues" evidence="1">
    <location>
        <begin position="27"/>
        <end position="38"/>
    </location>
</feature>
<evidence type="ECO:0000313" key="3">
    <source>
        <dbReference type="EMBL" id="SMP76503.1"/>
    </source>
</evidence>
<feature type="signal peptide" evidence="2">
    <location>
        <begin position="1"/>
        <end position="24"/>
    </location>
</feature>
<comment type="caution">
    <text evidence="3">The sequence shown here is derived from an EMBL/GenBank/DDBJ whole genome shotgun (WGS) entry which is preliminary data.</text>
</comment>
<name>A0ABY1QPL2_9BACT</name>